<comment type="caution">
    <text evidence="15">The sequence shown here is derived from an EMBL/GenBank/DDBJ whole genome shotgun (WGS) entry which is preliminary data.</text>
</comment>
<dbReference type="GO" id="GO:0005524">
    <property type="term" value="F:ATP binding"/>
    <property type="evidence" value="ECO:0007669"/>
    <property type="project" value="UniProtKB-KW"/>
</dbReference>
<keyword evidence="5" id="KW-0436">Ligase</keyword>
<dbReference type="GO" id="GO:0016208">
    <property type="term" value="F:AMP binding"/>
    <property type="evidence" value="ECO:0007669"/>
    <property type="project" value="InterPro"/>
</dbReference>
<gene>
    <name evidence="15" type="ORF">PECM_007129</name>
</gene>
<dbReference type="Pfam" id="PF13193">
    <property type="entry name" value="AMP-binding_C"/>
    <property type="match status" value="1"/>
</dbReference>
<dbReference type="AlphaFoldDB" id="A0A8J8WJ96"/>
<keyword evidence="9" id="KW-0012">Acyltransferase</keyword>
<keyword evidence="8" id="KW-0067">ATP-binding</keyword>
<evidence type="ECO:0000259" key="12">
    <source>
        <dbReference type="Pfam" id="PF13193"/>
    </source>
</evidence>
<reference evidence="15" key="1">
    <citation type="journal article" date="2020" name="Front. Microbiol.">
        <title>Gene regulatory networks of Penicillium echinulatum 2HH and Penicillium oxalicum 114-2 inferred by a computational biology approach.</title>
        <authorList>
            <person name="Lenz A.R."/>
            <person name="Galan-Vasquez E."/>
            <person name="Balbinot E."/>
            <person name="De Abreu F.P."/>
            <person name="De Oliveira N.S."/>
            <person name="Da Rosa L.O."/>
            <person name="De Avila E Silva S."/>
            <person name="Camassola M."/>
            <person name="Dillon A.J.P."/>
            <person name="Perez-Rueda E."/>
        </authorList>
    </citation>
    <scope>NUCLEOTIDE SEQUENCE</scope>
    <source>
        <strain evidence="15">S1M29</strain>
    </source>
</reference>
<dbReference type="GO" id="GO:0019427">
    <property type="term" value="P:acetyl-CoA biosynthetic process from acetate"/>
    <property type="evidence" value="ECO:0007669"/>
    <property type="project" value="InterPro"/>
</dbReference>
<evidence type="ECO:0000256" key="2">
    <source>
        <dbReference type="ARBA" id="ARBA00013275"/>
    </source>
</evidence>
<dbReference type="SUPFAM" id="SSF56801">
    <property type="entry name" value="Acetyl-CoA synthetase-like"/>
    <property type="match status" value="1"/>
</dbReference>
<dbReference type="InterPro" id="IPR045851">
    <property type="entry name" value="AMP-bd_C_sf"/>
</dbReference>
<name>A0A8J8WJ96_9EURO</name>
<dbReference type="PANTHER" id="PTHR24095:SF14">
    <property type="entry name" value="ACETYL-COENZYME A SYNTHETASE 1"/>
    <property type="match status" value="1"/>
</dbReference>
<feature type="domain" description="Acetyl-coenzyme A synthetase N-terminal" evidence="13">
    <location>
        <begin position="40"/>
        <end position="96"/>
    </location>
</feature>
<feature type="domain" description="Trichothecene 3-O-acetyltransferase-like N-terminal" evidence="14">
    <location>
        <begin position="728"/>
        <end position="854"/>
    </location>
</feature>
<accession>A0A8J8WJ96</accession>
<dbReference type="Gene3D" id="3.30.559.10">
    <property type="entry name" value="Chloramphenicol acetyltransferase-like domain"/>
    <property type="match status" value="2"/>
</dbReference>
<dbReference type="FunFam" id="3.40.50.12780:FF:000001">
    <property type="entry name" value="Acetyl-coenzyme A synthetase"/>
    <property type="match status" value="1"/>
</dbReference>
<evidence type="ECO:0000259" key="13">
    <source>
        <dbReference type="Pfam" id="PF16177"/>
    </source>
</evidence>
<dbReference type="OrthoDB" id="4262000at2759"/>
<evidence type="ECO:0000256" key="1">
    <source>
        <dbReference type="ARBA" id="ARBA00006432"/>
    </source>
</evidence>
<dbReference type="Pfam" id="PF22664">
    <property type="entry name" value="TRI-like_N"/>
    <property type="match status" value="1"/>
</dbReference>
<evidence type="ECO:0000256" key="6">
    <source>
        <dbReference type="ARBA" id="ARBA00022679"/>
    </source>
</evidence>
<keyword evidence="7" id="KW-0547">Nucleotide-binding</keyword>
<evidence type="ECO:0000256" key="10">
    <source>
        <dbReference type="SAM" id="MobiDB-lite"/>
    </source>
</evidence>
<evidence type="ECO:0000313" key="16">
    <source>
        <dbReference type="Proteomes" id="UP000631181"/>
    </source>
</evidence>
<evidence type="ECO:0000259" key="14">
    <source>
        <dbReference type="Pfam" id="PF22664"/>
    </source>
</evidence>
<protein>
    <recommendedName>
        <fullName evidence="2">acetate--CoA ligase</fullName>
        <ecNumber evidence="2">6.2.1.1</ecNumber>
    </recommendedName>
</protein>
<dbReference type="Gene3D" id="3.30.300.30">
    <property type="match status" value="1"/>
</dbReference>
<dbReference type="PANTHER" id="PTHR24095">
    <property type="entry name" value="ACETYL-COENZYME A SYNTHETASE"/>
    <property type="match status" value="1"/>
</dbReference>
<dbReference type="GO" id="GO:0016746">
    <property type="term" value="F:acyltransferase activity"/>
    <property type="evidence" value="ECO:0007669"/>
    <property type="project" value="UniProtKB-KW"/>
</dbReference>
<dbReference type="InterPro" id="IPR023213">
    <property type="entry name" value="CAT-like_dom_sf"/>
</dbReference>
<dbReference type="Pfam" id="PF16177">
    <property type="entry name" value="ACAS_N"/>
    <property type="match status" value="1"/>
</dbReference>
<dbReference type="NCBIfam" id="TIGR02188">
    <property type="entry name" value="Ac_CoA_lig_AcsA"/>
    <property type="match status" value="1"/>
</dbReference>
<sequence length="1152" mass="127483">MTIFRQAQLSNDENATDIAFPPIYVREQASLPPIHNQDEYRNLHRKSIEQPEEFWSLMASNLLQWDNPFRSAYTNGAGASTQSWLTGGKLNACFNCVDQHVLRDPNKLAILFEQDHPADAPKGITYAELLRDVSRLSWELKDLGVQQGETVTLYMPNIPEAVVGMLACARIGAIHSVVFAGFSAESLRGRLDDAKSRVILTVDEGVRGGKTIPMKSLVEDSLVGWEGPRVRCLVLRRTQNSIPWCQRSIDYNWHEECARWPAYFQPVSMGAEDPLFLLYTSGSTGKPKGLMHSTAGYLLSCATSGRYVLDMKAGDVMFCAGDVGWITGHNCLVYGPLLLGATTVVFEGTPAHPDYDRFWQIASRCKASHLYAAPTTMRLIKKARPDGSHHALQTLRVIASIGEPLAPNVWEWCFEKFGRKMACVLDTYFQTETGCIAFSPLANVTPVKPGSVALPFFGFNPALIDPDSGEEIHEDGYQGLLVFKQSWPGIARTIWRDHARYIKTYFNDPRGYFMTGDSASRDRDGYYTILGRVDDVVNVSGHRLSTGETESALLNHGSFAEVAVVGVEDQITGQALNAFLVLKSPCTEIDSVGVSRSAKEHVGKAIGRFAVPKTLFIVDDLPKTRSGKIMRRVLRDILKGETQQFGDTSTLINPGIISRIIEQVKSQMDSSPGISVAPDIKSDSKEGTVSSPDPPYPFPIYELTFLDHILPPCHMFMFLSFGKASIEGIDALRRGVKRLSESLPFLTGVVEPSGYSGSKEDAFHVQPADAAFLQRYPMLKVAFSPKMDEIVQDNFIQQEYLPIKFFTPPAEPMPLVRFQANVTTRRIVLCVAYNHRALDSTGVSIVLKILAGYCKSSNDQVENLSTGKSVEASIRQRIRSSATVEPVPLGWTPIPLSLDADPASDPSQEAVSRRFNLNIRKIALLKQVCNAEPVDGSHVGPDKTYHCTSNDVISALVGVCGNKARHGIVPECGSAPRVIIAANVRRQCQLPPNYIGNALVAAEATSPITPNLSGHQIPDDLRDLRLQDLEQICGFALALRERVSSISEDYLRGILRTISQASTFSSICPAYGKSIIISNLRWMEFYLDFGPLGKVERYDIPETKVKGVCWVLPLRDLKSGSESEPFELRVVLERGAMERLQQDEVFRWATSY</sequence>
<dbReference type="GO" id="GO:0003987">
    <property type="term" value="F:acetate-CoA ligase activity"/>
    <property type="evidence" value="ECO:0007669"/>
    <property type="project" value="UniProtKB-EC"/>
</dbReference>
<dbReference type="InterPro" id="IPR025110">
    <property type="entry name" value="AMP-bd_C"/>
</dbReference>
<evidence type="ECO:0000256" key="3">
    <source>
        <dbReference type="ARBA" id="ARBA00022450"/>
    </source>
</evidence>
<dbReference type="InterPro" id="IPR032387">
    <property type="entry name" value="ACAS_N"/>
</dbReference>
<keyword evidence="16" id="KW-1185">Reference proteome</keyword>
<dbReference type="Gene3D" id="3.40.50.12780">
    <property type="entry name" value="N-terminal domain of ligase-like"/>
    <property type="match status" value="1"/>
</dbReference>
<feature type="domain" description="AMP-binding enzyme C-terminal" evidence="12">
    <location>
        <begin position="548"/>
        <end position="628"/>
    </location>
</feature>
<feature type="domain" description="AMP-dependent synthetase/ligase" evidence="11">
    <location>
        <begin position="98"/>
        <end position="492"/>
    </location>
</feature>
<dbReference type="InterPro" id="IPR011904">
    <property type="entry name" value="Ac_CoA_lig"/>
</dbReference>
<evidence type="ECO:0000256" key="4">
    <source>
        <dbReference type="ARBA" id="ARBA00022553"/>
    </source>
</evidence>
<evidence type="ECO:0000256" key="8">
    <source>
        <dbReference type="ARBA" id="ARBA00022840"/>
    </source>
</evidence>
<dbReference type="NCBIfam" id="NF001208">
    <property type="entry name" value="PRK00174.1"/>
    <property type="match status" value="1"/>
</dbReference>
<evidence type="ECO:0000256" key="5">
    <source>
        <dbReference type="ARBA" id="ARBA00022598"/>
    </source>
</evidence>
<keyword evidence="6" id="KW-0808">Transferase</keyword>
<dbReference type="EMBL" id="WIWV01000062">
    <property type="protein sequence ID" value="KAF7715294.1"/>
    <property type="molecule type" value="Genomic_DNA"/>
</dbReference>
<dbReference type="Pfam" id="PF00501">
    <property type="entry name" value="AMP-binding"/>
    <property type="match status" value="1"/>
</dbReference>
<keyword evidence="4" id="KW-0597">Phosphoprotein</keyword>
<evidence type="ECO:0000259" key="11">
    <source>
        <dbReference type="Pfam" id="PF00501"/>
    </source>
</evidence>
<organism evidence="15 16">
    <name type="scientific">Penicillium ucsense</name>
    <dbReference type="NCBI Taxonomy" id="2839758"/>
    <lineage>
        <taxon>Eukaryota</taxon>
        <taxon>Fungi</taxon>
        <taxon>Dikarya</taxon>
        <taxon>Ascomycota</taxon>
        <taxon>Pezizomycotina</taxon>
        <taxon>Eurotiomycetes</taxon>
        <taxon>Eurotiomycetidae</taxon>
        <taxon>Eurotiales</taxon>
        <taxon>Aspergillaceae</taxon>
        <taxon>Penicillium</taxon>
    </lineage>
</organism>
<evidence type="ECO:0000313" key="15">
    <source>
        <dbReference type="EMBL" id="KAF7715294.1"/>
    </source>
</evidence>
<dbReference type="GO" id="GO:0005829">
    <property type="term" value="C:cytosol"/>
    <property type="evidence" value="ECO:0007669"/>
    <property type="project" value="TreeGrafter"/>
</dbReference>
<dbReference type="Proteomes" id="UP000631181">
    <property type="component" value="Unassembled WGS sequence"/>
</dbReference>
<feature type="region of interest" description="Disordered" evidence="10">
    <location>
        <begin position="670"/>
        <end position="691"/>
    </location>
</feature>
<comment type="similarity">
    <text evidence="1">Belongs to the ATP-dependent AMP-binding enzyme family.</text>
</comment>
<keyword evidence="3" id="KW-0596">Phosphopantetheine</keyword>
<dbReference type="InterPro" id="IPR042099">
    <property type="entry name" value="ANL_N_sf"/>
</dbReference>
<evidence type="ECO:0000256" key="9">
    <source>
        <dbReference type="ARBA" id="ARBA00023315"/>
    </source>
</evidence>
<proteinExistence type="inferred from homology"/>
<dbReference type="InterPro" id="IPR054710">
    <property type="entry name" value="Tri101-like_N"/>
</dbReference>
<evidence type="ECO:0000256" key="7">
    <source>
        <dbReference type="ARBA" id="ARBA00022741"/>
    </source>
</evidence>
<dbReference type="PROSITE" id="PS00455">
    <property type="entry name" value="AMP_BINDING"/>
    <property type="match status" value="1"/>
</dbReference>
<dbReference type="InterPro" id="IPR020845">
    <property type="entry name" value="AMP-binding_CS"/>
</dbReference>
<dbReference type="EC" id="6.2.1.1" evidence="2"/>
<dbReference type="InterPro" id="IPR000873">
    <property type="entry name" value="AMP-dep_synth/lig_dom"/>
</dbReference>